<organism evidence="1">
    <name type="scientific">Anguilla anguilla</name>
    <name type="common">European freshwater eel</name>
    <name type="synonym">Muraena anguilla</name>
    <dbReference type="NCBI Taxonomy" id="7936"/>
    <lineage>
        <taxon>Eukaryota</taxon>
        <taxon>Metazoa</taxon>
        <taxon>Chordata</taxon>
        <taxon>Craniata</taxon>
        <taxon>Vertebrata</taxon>
        <taxon>Euteleostomi</taxon>
        <taxon>Actinopterygii</taxon>
        <taxon>Neopterygii</taxon>
        <taxon>Teleostei</taxon>
        <taxon>Anguilliformes</taxon>
        <taxon>Anguillidae</taxon>
        <taxon>Anguilla</taxon>
    </lineage>
</organism>
<dbReference type="AlphaFoldDB" id="A0A0E9VIL0"/>
<reference evidence="1" key="2">
    <citation type="journal article" date="2015" name="Fish Shellfish Immunol.">
        <title>Early steps in the European eel (Anguilla anguilla)-Vibrio vulnificus interaction in the gills: Role of the RtxA13 toxin.</title>
        <authorList>
            <person name="Callol A."/>
            <person name="Pajuelo D."/>
            <person name="Ebbesson L."/>
            <person name="Teles M."/>
            <person name="MacKenzie S."/>
            <person name="Amaro C."/>
        </authorList>
    </citation>
    <scope>NUCLEOTIDE SEQUENCE</scope>
</reference>
<protein>
    <submittedName>
        <fullName evidence="1">Uncharacterized protein</fullName>
    </submittedName>
</protein>
<name>A0A0E9VIL0_ANGAN</name>
<sequence>MVEASLPTPSPEAMKVTPKSFTLYRICIQKISSQWLMLKQTGTALGPGRREKDPERHA</sequence>
<proteinExistence type="predicted"/>
<dbReference type="EMBL" id="GBXM01030751">
    <property type="protein sequence ID" value="JAH77826.1"/>
    <property type="molecule type" value="Transcribed_RNA"/>
</dbReference>
<accession>A0A0E9VIL0</accession>
<evidence type="ECO:0000313" key="1">
    <source>
        <dbReference type="EMBL" id="JAH77826.1"/>
    </source>
</evidence>
<reference evidence="1" key="1">
    <citation type="submission" date="2014-11" db="EMBL/GenBank/DDBJ databases">
        <authorList>
            <person name="Amaro Gonzalez C."/>
        </authorList>
    </citation>
    <scope>NUCLEOTIDE SEQUENCE</scope>
</reference>